<feature type="compositionally biased region" description="Polar residues" evidence="2">
    <location>
        <begin position="296"/>
        <end position="305"/>
    </location>
</feature>
<dbReference type="AlphaFoldDB" id="A0A9W7F8H2"/>
<feature type="compositionally biased region" description="Acidic residues" evidence="2">
    <location>
        <begin position="688"/>
        <end position="705"/>
    </location>
</feature>
<feature type="compositionally biased region" description="Basic and acidic residues" evidence="2">
    <location>
        <begin position="729"/>
        <end position="771"/>
    </location>
</feature>
<protein>
    <submittedName>
        <fullName evidence="3">Uncharacterized protein</fullName>
    </submittedName>
</protein>
<feature type="compositionally biased region" description="Low complexity" evidence="2">
    <location>
        <begin position="127"/>
        <end position="136"/>
    </location>
</feature>
<dbReference type="OrthoDB" id="197627at2759"/>
<organism evidence="3 4">
    <name type="scientific">Triparma retinervis</name>
    <dbReference type="NCBI Taxonomy" id="2557542"/>
    <lineage>
        <taxon>Eukaryota</taxon>
        <taxon>Sar</taxon>
        <taxon>Stramenopiles</taxon>
        <taxon>Ochrophyta</taxon>
        <taxon>Bolidophyceae</taxon>
        <taxon>Parmales</taxon>
        <taxon>Triparmaceae</taxon>
        <taxon>Triparma</taxon>
    </lineage>
</organism>
<feature type="coiled-coil region" evidence="1">
    <location>
        <begin position="635"/>
        <end position="676"/>
    </location>
</feature>
<proteinExistence type="predicted"/>
<reference evidence="3" key="1">
    <citation type="submission" date="2022-07" db="EMBL/GenBank/DDBJ databases">
        <title>Genome analysis of Parmales, a sister group of diatoms, reveals the evolutionary specialization of diatoms from phago-mixotrophs to photoautotrophs.</title>
        <authorList>
            <person name="Ban H."/>
            <person name="Sato S."/>
            <person name="Yoshikawa S."/>
            <person name="Kazumasa Y."/>
            <person name="Nakamura Y."/>
            <person name="Ichinomiya M."/>
            <person name="Saitoh K."/>
            <person name="Sato N."/>
            <person name="Blanc-Mathieu R."/>
            <person name="Endo H."/>
            <person name="Kuwata A."/>
            <person name="Ogata H."/>
        </authorList>
    </citation>
    <scope>NUCLEOTIDE SEQUENCE</scope>
</reference>
<evidence type="ECO:0000313" key="3">
    <source>
        <dbReference type="EMBL" id="GMI07315.1"/>
    </source>
</evidence>
<keyword evidence="1" id="KW-0175">Coiled coil</keyword>
<feature type="region of interest" description="Disordered" evidence="2">
    <location>
        <begin position="685"/>
        <end position="801"/>
    </location>
</feature>
<gene>
    <name evidence="3" type="ORF">TrRE_jg2448</name>
</gene>
<feature type="region of interest" description="Disordered" evidence="2">
    <location>
        <begin position="117"/>
        <end position="154"/>
    </location>
</feature>
<dbReference type="Proteomes" id="UP001165082">
    <property type="component" value="Unassembled WGS sequence"/>
</dbReference>
<evidence type="ECO:0000256" key="2">
    <source>
        <dbReference type="SAM" id="MobiDB-lite"/>
    </source>
</evidence>
<feature type="coiled-coil region" evidence="1">
    <location>
        <begin position="555"/>
        <end position="603"/>
    </location>
</feature>
<feature type="region of interest" description="Disordered" evidence="2">
    <location>
        <begin position="271"/>
        <end position="305"/>
    </location>
</feature>
<feature type="region of interest" description="Disordered" evidence="2">
    <location>
        <begin position="1"/>
        <end position="34"/>
    </location>
</feature>
<name>A0A9W7F8H2_9STRA</name>
<feature type="coiled-coil region" evidence="1">
    <location>
        <begin position="478"/>
        <end position="526"/>
    </location>
</feature>
<feature type="compositionally biased region" description="Gly residues" evidence="2">
    <location>
        <begin position="709"/>
        <end position="718"/>
    </location>
</feature>
<evidence type="ECO:0000256" key="1">
    <source>
        <dbReference type="SAM" id="Coils"/>
    </source>
</evidence>
<sequence length="801" mass="90307">MPAVPISPVQPAPGRRRSSVGRTMRTSVDWGNGGMAGMDKQAILEEQLEQSKLLRKKNDEVASVMEKHKSDKVKATLHLLQKDLTMLSEIMTHFAWEEDVITSKVSIVNSNKAALPAVDEKEKEKMSTSTSSASTSSKKKFLGGGNRRGSRRGSAVVTRANWVLDQEQEGGKVIVQPKMMTMSDALAKVNSVQEAWKEKGKEQEKNKQGARKTIAEQQGLGEDEIVVDKLLVAIEKRRDVASKISSRVLRNLKYSGFPLETIANTTVRHGRLTSGEDEGGDAMHKSIRTSLPLRNRASSAQGRYSVPTMQQCSQEVKNLLKLMRIYEGLLKGMYHTRATNEGLWTEAMSKKLRDEPSKLTKKLEWLEKKREEMGQAFEHMLRNDTRENKGLHDYKTLESREAVLEHKLKEHESGKTSCARIQSAVGHLKDTVSMLHGALHQSLRFFENEISWLSPRIAEADKIAVTLRETVACVQSSTASLTRLFKKKGKELEELEKQSTNEDADRELLTLEKAMWSRKMRDLEKKMARNTRMSKVAASACAMTREESVEVEEKIAASSSEIRGLSSKLDEEQRNVEAMYDELQKLVKVLDEETNECHEKERDTSSMRSQVSIKKVELENLTAKLLKKGGGMGMRQDIEVDLKRMNRRLGEKERDAKTMEAELQHMEQKVFELELVKMEERLERMANGEDDEDGSDDDDDGESSESSDGGDGGDGGGWDSDVSDAQQDAAEKGAKQLEGVEEKDREEEERREAVRMDITRDIERPWAKSESESESESEEHHTTTRFTHGKSFHEAILGGMF</sequence>
<accession>A0A9W7F8H2</accession>
<comment type="caution">
    <text evidence="3">The sequence shown here is derived from an EMBL/GenBank/DDBJ whole genome shotgun (WGS) entry which is preliminary data.</text>
</comment>
<keyword evidence="4" id="KW-1185">Reference proteome</keyword>
<dbReference type="EMBL" id="BRXZ01000202">
    <property type="protein sequence ID" value="GMI07315.1"/>
    <property type="molecule type" value="Genomic_DNA"/>
</dbReference>
<evidence type="ECO:0000313" key="4">
    <source>
        <dbReference type="Proteomes" id="UP001165082"/>
    </source>
</evidence>
<feature type="compositionally biased region" description="Low complexity" evidence="2">
    <location>
        <begin position="719"/>
        <end position="728"/>
    </location>
</feature>